<proteinExistence type="predicted"/>
<name>A0A0C2DBR2_9BACT</name>
<dbReference type="EMBL" id="JMCC02000029">
    <property type="protein sequence ID" value="KIG17182.1"/>
    <property type="molecule type" value="Genomic_DNA"/>
</dbReference>
<comment type="caution">
    <text evidence="1">The sequence shown here is derived from an EMBL/GenBank/DDBJ whole genome shotgun (WGS) entry which is preliminary data.</text>
</comment>
<dbReference type="Proteomes" id="UP000031599">
    <property type="component" value="Unassembled WGS sequence"/>
</dbReference>
<dbReference type="AlphaFoldDB" id="A0A0C2DBR2"/>
<dbReference type="RefSeq" id="WP_276204356.1">
    <property type="nucleotide sequence ID" value="NZ_JMCC02000029.1"/>
</dbReference>
<evidence type="ECO:0000313" key="2">
    <source>
        <dbReference type="Proteomes" id="UP000031599"/>
    </source>
</evidence>
<evidence type="ECO:0000313" key="1">
    <source>
        <dbReference type="EMBL" id="KIG17182.1"/>
    </source>
</evidence>
<gene>
    <name evidence="1" type="ORF">DB30_03779</name>
</gene>
<reference evidence="1 2" key="1">
    <citation type="submission" date="2014-12" db="EMBL/GenBank/DDBJ databases">
        <title>Genome assembly of Enhygromyxa salina DSM 15201.</title>
        <authorList>
            <person name="Sharma G."/>
            <person name="Subramanian S."/>
        </authorList>
    </citation>
    <scope>NUCLEOTIDE SEQUENCE [LARGE SCALE GENOMIC DNA]</scope>
    <source>
        <strain evidence="1 2">DSM 15201</strain>
    </source>
</reference>
<accession>A0A0C2DBR2</accession>
<sequence>MTQPASHLRQRLLTFLTCLTAGAVGAGLVATPSEAEAFCGF</sequence>
<protein>
    <submittedName>
        <fullName evidence="1">Uncharacterized protein</fullName>
    </submittedName>
</protein>
<organism evidence="1 2">
    <name type="scientific">Enhygromyxa salina</name>
    <dbReference type="NCBI Taxonomy" id="215803"/>
    <lineage>
        <taxon>Bacteria</taxon>
        <taxon>Pseudomonadati</taxon>
        <taxon>Myxococcota</taxon>
        <taxon>Polyangia</taxon>
        <taxon>Nannocystales</taxon>
        <taxon>Nannocystaceae</taxon>
        <taxon>Enhygromyxa</taxon>
    </lineage>
</organism>